<organism evidence="1 2">
    <name type="scientific">Clostridium sulfidigenes</name>
    <dbReference type="NCBI Taxonomy" id="318464"/>
    <lineage>
        <taxon>Bacteria</taxon>
        <taxon>Bacillati</taxon>
        <taxon>Bacillota</taxon>
        <taxon>Clostridia</taxon>
        <taxon>Eubacteriales</taxon>
        <taxon>Clostridiaceae</taxon>
        <taxon>Clostridium</taxon>
    </lineage>
</organism>
<name>A0A084JI95_9CLOT</name>
<reference evidence="1 2" key="1">
    <citation type="submission" date="2014-07" db="EMBL/GenBank/DDBJ databases">
        <title>Draft genome of Clostridium sulfidigenes 113A isolated from sediments associated with methane hydrate from Krishna Godavari basin.</title>
        <authorList>
            <person name="Honkalas V.S."/>
            <person name="Dabir A.P."/>
            <person name="Arora P."/>
            <person name="Dhakephalkar P.K."/>
        </authorList>
    </citation>
    <scope>NUCLEOTIDE SEQUENCE [LARGE SCALE GENOMIC DNA]</scope>
    <source>
        <strain evidence="1 2">113A</strain>
    </source>
</reference>
<dbReference type="eggNOG" id="COG2384">
    <property type="taxonomic scope" value="Bacteria"/>
</dbReference>
<protein>
    <submittedName>
        <fullName evidence="1">SAM-dependent methyltransferase</fullName>
    </submittedName>
</protein>
<sequence length="228" mass="26579">MIISKRLKLISDLITGVKSMVDVGTDHGYVPIELLKRNKIDFAIASDINKGPVEKAKKNVKDNNLQHKIQCRLGGGLTTVTPREVEAAVIAGMGGNLIRDILEESRDVFKELNYVIVQPVQNPEVLREYLYTSGCNILDEWIIYDEEKYYEIMKISWGDKPKVIEPIFYEISKLLLGKKDNTYREYLNYKLEKYLRIHEELKGDTENSRKRKLELWDKIQRIKDFLLE</sequence>
<dbReference type="GO" id="GO:0160105">
    <property type="term" value="F:tRNA (adenine(22)-N1)-methyltransferase activity"/>
    <property type="evidence" value="ECO:0007669"/>
    <property type="project" value="InterPro"/>
</dbReference>
<evidence type="ECO:0000313" key="1">
    <source>
        <dbReference type="EMBL" id="KEZ88679.1"/>
    </source>
</evidence>
<comment type="caution">
    <text evidence="1">The sequence shown here is derived from an EMBL/GenBank/DDBJ whole genome shotgun (WGS) entry which is preliminary data.</text>
</comment>
<dbReference type="RefSeq" id="WP_035128926.1">
    <property type="nucleotide sequence ID" value="NZ_JPMD01000001.1"/>
</dbReference>
<dbReference type="AlphaFoldDB" id="A0A084JI95"/>
<dbReference type="PIRSF" id="PIRSF018637">
    <property type="entry name" value="TrmK"/>
    <property type="match status" value="1"/>
</dbReference>
<accession>A0A084JI95</accession>
<keyword evidence="2" id="KW-1185">Reference proteome</keyword>
<dbReference type="InterPro" id="IPR006901">
    <property type="entry name" value="TrmK"/>
</dbReference>
<dbReference type="GO" id="GO:0032259">
    <property type="term" value="P:methylation"/>
    <property type="evidence" value="ECO:0007669"/>
    <property type="project" value="UniProtKB-KW"/>
</dbReference>
<proteinExistence type="predicted"/>
<dbReference type="PANTHER" id="PTHR38451:SF1">
    <property type="entry name" value="TRNA (ADENINE(22)-N(1))-METHYLTRANSFERASE"/>
    <property type="match status" value="1"/>
</dbReference>
<dbReference type="Gene3D" id="3.40.50.150">
    <property type="entry name" value="Vaccinia Virus protein VP39"/>
    <property type="match status" value="1"/>
</dbReference>
<dbReference type="PANTHER" id="PTHR38451">
    <property type="entry name" value="TRNA (ADENINE(22)-N(1))-METHYLTRANSFERASE"/>
    <property type="match status" value="1"/>
</dbReference>
<dbReference type="SUPFAM" id="SSF53335">
    <property type="entry name" value="S-adenosyl-L-methionine-dependent methyltransferases"/>
    <property type="match status" value="1"/>
</dbReference>
<keyword evidence="1" id="KW-0808">Transferase</keyword>
<evidence type="ECO:0000313" key="2">
    <source>
        <dbReference type="Proteomes" id="UP000028542"/>
    </source>
</evidence>
<dbReference type="Proteomes" id="UP000028542">
    <property type="component" value="Unassembled WGS sequence"/>
</dbReference>
<keyword evidence="1" id="KW-0489">Methyltransferase</keyword>
<dbReference type="InterPro" id="IPR029063">
    <property type="entry name" value="SAM-dependent_MTases_sf"/>
</dbReference>
<gene>
    <name evidence="1" type="ORF">IO99_00405</name>
</gene>
<dbReference type="EMBL" id="JPMD01000001">
    <property type="protein sequence ID" value="KEZ88679.1"/>
    <property type="molecule type" value="Genomic_DNA"/>
</dbReference>
<dbReference type="STRING" id="318464.IO99_00405"/>
<dbReference type="Pfam" id="PF04816">
    <property type="entry name" value="TrmK"/>
    <property type="match status" value="1"/>
</dbReference>